<dbReference type="Gene3D" id="3.90.400.10">
    <property type="entry name" value="Oligo-1,6-glucosidase, Domain 2"/>
    <property type="match status" value="1"/>
</dbReference>
<gene>
    <name evidence="3" type="ORF">QEG99_00480</name>
</gene>
<reference evidence="3" key="1">
    <citation type="submission" date="2023-04" db="EMBL/GenBank/DDBJ databases">
        <title>Completed genome of Mycoplasma lagogenitalium type strain 12MS.</title>
        <authorList>
            <person name="Spergser J."/>
        </authorList>
    </citation>
    <scope>NUCLEOTIDE SEQUENCE</scope>
    <source>
        <strain evidence="3">12MS</strain>
    </source>
</reference>
<dbReference type="RefSeq" id="WP_280102054.1">
    <property type="nucleotide sequence ID" value="NZ_CP122979.1"/>
</dbReference>
<dbReference type="InterPro" id="IPR045857">
    <property type="entry name" value="O16G_dom_2"/>
</dbReference>
<evidence type="ECO:0000313" key="3">
    <source>
        <dbReference type="EMBL" id="WGI36752.1"/>
    </source>
</evidence>
<evidence type="ECO:0000313" key="4">
    <source>
        <dbReference type="Proteomes" id="UP001179842"/>
    </source>
</evidence>
<keyword evidence="3" id="KW-0378">Hydrolase</keyword>
<evidence type="ECO:0000256" key="1">
    <source>
        <dbReference type="ARBA" id="ARBA00008061"/>
    </source>
</evidence>
<proteinExistence type="inferred from homology"/>
<dbReference type="PANTHER" id="PTHR10357">
    <property type="entry name" value="ALPHA-AMYLASE FAMILY MEMBER"/>
    <property type="match status" value="1"/>
</dbReference>
<protein>
    <submittedName>
        <fullName evidence="3">Alpha-amylase family glycosyl hydrolase</fullName>
    </submittedName>
</protein>
<dbReference type="GO" id="GO:0016787">
    <property type="term" value="F:hydrolase activity"/>
    <property type="evidence" value="ECO:0007669"/>
    <property type="project" value="UniProtKB-KW"/>
</dbReference>
<dbReference type="SUPFAM" id="SSF51445">
    <property type="entry name" value="(Trans)glycosidases"/>
    <property type="match status" value="1"/>
</dbReference>
<accession>A0ABY8LU35</accession>
<dbReference type="EMBL" id="CP122979">
    <property type="protein sequence ID" value="WGI36752.1"/>
    <property type="molecule type" value="Genomic_DNA"/>
</dbReference>
<comment type="similarity">
    <text evidence="1">Belongs to the glycosyl hydrolase 13 family.</text>
</comment>
<dbReference type="InterPro" id="IPR006047">
    <property type="entry name" value="GH13_cat_dom"/>
</dbReference>
<dbReference type="SMART" id="SM00642">
    <property type="entry name" value="Aamy"/>
    <property type="match status" value="1"/>
</dbReference>
<organism evidence="3 4">
    <name type="scientific">Mesomycoplasma lagogenitalium</name>
    <dbReference type="NCBI Taxonomy" id="171286"/>
    <lineage>
        <taxon>Bacteria</taxon>
        <taxon>Bacillati</taxon>
        <taxon>Mycoplasmatota</taxon>
        <taxon>Mycoplasmoidales</taxon>
        <taxon>Metamycoplasmataceae</taxon>
        <taxon>Mesomycoplasma</taxon>
    </lineage>
</organism>
<dbReference type="Proteomes" id="UP001179842">
    <property type="component" value="Chromosome"/>
</dbReference>
<evidence type="ECO:0000259" key="2">
    <source>
        <dbReference type="SMART" id="SM00642"/>
    </source>
</evidence>
<dbReference type="Pfam" id="PF00128">
    <property type="entry name" value="Alpha-amylase"/>
    <property type="match status" value="1"/>
</dbReference>
<dbReference type="PANTHER" id="PTHR10357:SF179">
    <property type="entry name" value="NEUTRAL AND BASIC AMINO ACID TRANSPORT PROTEIN RBAT"/>
    <property type="match status" value="1"/>
</dbReference>
<sequence length="544" mass="64155">MNKYLKKWGEKVVYQIFPRSFSDFDNDGNGDIKGIISKLDYLQDLGIDAIWLCPVYKTEFADAGYDVLDYKEIWKTFGTLDDFKLLVQESKKRNIEIIMDIVLNHTSNKHQWFLKAIESEKNKEYNYYIWTDKPGNEQSIFGGSAWEYVPSLKKYYFHLFAKEQVDLNWGSDFTINAMADVIDFWYKLGVKGFRLDAIQHVHKEINENGQFTHSFGSQMVNYLQKFLNKIYEDKQDIFLIGEASGIQPNTVVQYGKGEQKIADNFYNFSLWYIGWGRETGRNGYDANWSIKQFANQGAIEYQNNEEIENHMISNFLSSHDTSRAISRWGDEKLYWNESAKSLALYQFSLKGIQTILYGEEIGLKNPIFLNREEFKDVDALNSYRIFVDEKKIYSEQEMTRFHNINGRDHARVPMVWNKTINYGFNKGTQPWIKMSGDYLNSSVQEQENDKESILHFYKKLIKTRKKYKNLLIEGKSKLEILENEIIKITRYDDQNTIISLINLTKHEKEILNFSYHKIIMSTYTDGKEFKGTLRPYESFMFLVK</sequence>
<feature type="domain" description="Glycosyl hydrolase family 13 catalytic" evidence="2">
    <location>
        <begin position="15"/>
        <end position="411"/>
    </location>
</feature>
<name>A0ABY8LU35_9BACT</name>
<dbReference type="InterPro" id="IPR017853">
    <property type="entry name" value="GH"/>
</dbReference>
<dbReference type="Gene3D" id="3.20.20.80">
    <property type="entry name" value="Glycosidases"/>
    <property type="match status" value="1"/>
</dbReference>
<keyword evidence="4" id="KW-1185">Reference proteome</keyword>